<feature type="transmembrane region" description="Helical" evidence="1">
    <location>
        <begin position="116"/>
        <end position="136"/>
    </location>
</feature>
<gene>
    <name evidence="3" type="ordered locus">Clos_0939</name>
</gene>
<evidence type="ECO:0000256" key="1">
    <source>
        <dbReference type="SAM" id="Phobius"/>
    </source>
</evidence>
<dbReference type="HOGENOM" id="CLU_1414514_0_0_9"/>
<dbReference type="Proteomes" id="UP000000269">
    <property type="component" value="Chromosome"/>
</dbReference>
<dbReference type="Pfam" id="PF13490">
    <property type="entry name" value="zf-HC2"/>
    <property type="match status" value="1"/>
</dbReference>
<keyword evidence="4" id="KW-1185">Reference proteome</keyword>
<evidence type="ECO:0000259" key="2">
    <source>
        <dbReference type="Pfam" id="PF13490"/>
    </source>
</evidence>
<reference evidence="4" key="1">
    <citation type="submission" date="2007-10" db="EMBL/GenBank/DDBJ databases">
        <title>Complete genome of Alkaliphilus oremlandii OhILAs.</title>
        <authorList>
            <person name="Copeland A."/>
            <person name="Lucas S."/>
            <person name="Lapidus A."/>
            <person name="Barry K."/>
            <person name="Detter J.C."/>
            <person name="Glavina del Rio T."/>
            <person name="Hammon N."/>
            <person name="Israni S."/>
            <person name="Dalin E."/>
            <person name="Tice H."/>
            <person name="Pitluck S."/>
            <person name="Chain P."/>
            <person name="Malfatti S."/>
            <person name="Shin M."/>
            <person name="Vergez L."/>
            <person name="Schmutz J."/>
            <person name="Larimer F."/>
            <person name="Land M."/>
            <person name="Hauser L."/>
            <person name="Kyrpides N."/>
            <person name="Mikhailova N."/>
            <person name="Stolz J.F."/>
            <person name="Dawson A."/>
            <person name="Fisher E."/>
            <person name="Crable B."/>
            <person name="Perera E."/>
            <person name="Lisak J."/>
            <person name="Ranganathan M."/>
            <person name="Basu P."/>
            <person name="Richardson P."/>
        </authorList>
    </citation>
    <scope>NUCLEOTIDE SEQUENCE [LARGE SCALE GENOMIC DNA]</scope>
    <source>
        <strain evidence="4">OhILAs</strain>
    </source>
</reference>
<feature type="transmembrane region" description="Helical" evidence="1">
    <location>
        <begin position="69"/>
        <end position="87"/>
    </location>
</feature>
<feature type="transmembrane region" description="Helical" evidence="1">
    <location>
        <begin position="148"/>
        <end position="173"/>
    </location>
</feature>
<accession>A8MF07</accession>
<dbReference type="AlphaFoldDB" id="A8MF07"/>
<protein>
    <recommendedName>
        <fullName evidence="2">Putative zinc-finger domain-containing protein</fullName>
    </recommendedName>
</protein>
<dbReference type="EMBL" id="CP000853">
    <property type="protein sequence ID" value="ABW18486.1"/>
    <property type="molecule type" value="Genomic_DNA"/>
</dbReference>
<dbReference type="KEGG" id="aoe:Clos_0939"/>
<sequence>MNRKHISCDVCLDLIPLVVDHVASNDSKALVYEHIKACENCRAEFEGFGVITEDTVNDRKIISSIKKHLFFTGFTFIMTGALIGILISNSFAMFYNFLIMPIVGSCAYFVLKKKYYWAPVGIFMASYIWLLIQSIFDGAISQGFQVAVFFIPIFLSTIYAFLTILGIIIAALLKFALRKEERS</sequence>
<dbReference type="STRING" id="350688.Clos_0939"/>
<keyword evidence="1" id="KW-0472">Membrane</keyword>
<name>A8MF07_ALKOO</name>
<feature type="domain" description="Putative zinc-finger" evidence="2">
    <location>
        <begin position="8"/>
        <end position="42"/>
    </location>
</feature>
<keyword evidence="1" id="KW-1133">Transmembrane helix</keyword>
<feature type="transmembrane region" description="Helical" evidence="1">
    <location>
        <begin position="93"/>
        <end position="111"/>
    </location>
</feature>
<dbReference type="InterPro" id="IPR027383">
    <property type="entry name" value="Znf_put"/>
</dbReference>
<evidence type="ECO:0000313" key="4">
    <source>
        <dbReference type="Proteomes" id="UP000000269"/>
    </source>
</evidence>
<organism evidence="3 4">
    <name type="scientific">Alkaliphilus oremlandii (strain OhILAs)</name>
    <name type="common">Clostridium oremlandii (strain OhILAs)</name>
    <dbReference type="NCBI Taxonomy" id="350688"/>
    <lineage>
        <taxon>Bacteria</taxon>
        <taxon>Bacillati</taxon>
        <taxon>Bacillota</taxon>
        <taxon>Clostridia</taxon>
        <taxon>Peptostreptococcales</taxon>
        <taxon>Natronincolaceae</taxon>
        <taxon>Alkaliphilus</taxon>
    </lineage>
</organism>
<keyword evidence="1" id="KW-0812">Transmembrane</keyword>
<dbReference type="eggNOG" id="ENOG5032XGD">
    <property type="taxonomic scope" value="Bacteria"/>
</dbReference>
<evidence type="ECO:0000313" key="3">
    <source>
        <dbReference type="EMBL" id="ABW18486.1"/>
    </source>
</evidence>
<dbReference type="RefSeq" id="WP_012158798.1">
    <property type="nucleotide sequence ID" value="NC_009922.1"/>
</dbReference>
<proteinExistence type="predicted"/>